<reference evidence="1" key="1">
    <citation type="submission" date="2020-10" db="EMBL/GenBank/DDBJ databases">
        <title>Connecting structure to function with the recovery of over 1000 high-quality activated sludge metagenome-assembled genomes encoding full-length rRNA genes using long-read sequencing.</title>
        <authorList>
            <person name="Singleton C.M."/>
            <person name="Petriglieri F."/>
            <person name="Kristensen J.M."/>
            <person name="Kirkegaard R.H."/>
            <person name="Michaelsen T.Y."/>
            <person name="Andersen M.H."/>
            <person name="Karst S.M."/>
            <person name="Dueholm M.S."/>
            <person name="Nielsen P.H."/>
            <person name="Albertsen M."/>
        </authorList>
    </citation>
    <scope>NUCLEOTIDE SEQUENCE</scope>
    <source>
        <strain evidence="1">Hirt_18-Q3-R61-65_BATAC.395</strain>
    </source>
</reference>
<organism evidence="1 2">
    <name type="scientific">Candidatus Proximibacter danicus</name>
    <dbReference type="NCBI Taxonomy" id="2954365"/>
    <lineage>
        <taxon>Bacteria</taxon>
        <taxon>Pseudomonadati</taxon>
        <taxon>Pseudomonadota</taxon>
        <taxon>Betaproteobacteria</taxon>
        <taxon>Candidatus Proximibacter</taxon>
    </lineage>
</organism>
<protein>
    <submittedName>
        <fullName evidence="1">Uncharacterized protein</fullName>
    </submittedName>
</protein>
<sequence>MKNPLAIQALLNSCKNGPELRKSVDVLCSEFGEILNMTLLCGSHPGGKAMCVVDFVPDNPNVSLCAMTLGGKVFGFNSVILNFTPHAEFGCIRGFPAGSPACSCTPNT</sequence>
<proteinExistence type="predicted"/>
<dbReference type="AlphaFoldDB" id="A0A9D7K203"/>
<gene>
    <name evidence="1" type="ORF">IPL58_09410</name>
</gene>
<dbReference type="Proteomes" id="UP000886689">
    <property type="component" value="Unassembled WGS sequence"/>
</dbReference>
<dbReference type="EMBL" id="JADJUC010000008">
    <property type="protein sequence ID" value="MBK8524311.1"/>
    <property type="molecule type" value="Genomic_DNA"/>
</dbReference>
<comment type="caution">
    <text evidence="1">The sequence shown here is derived from an EMBL/GenBank/DDBJ whole genome shotgun (WGS) entry which is preliminary data.</text>
</comment>
<evidence type="ECO:0000313" key="1">
    <source>
        <dbReference type="EMBL" id="MBK8524311.1"/>
    </source>
</evidence>
<accession>A0A9D7K203</accession>
<name>A0A9D7K203_9PROT</name>
<evidence type="ECO:0000313" key="2">
    <source>
        <dbReference type="Proteomes" id="UP000886689"/>
    </source>
</evidence>